<dbReference type="InterPro" id="IPR046080">
    <property type="entry name" value="DUF6098"/>
</dbReference>
<dbReference type="Pfam" id="PF19593">
    <property type="entry name" value="DUF6098"/>
    <property type="match status" value="1"/>
</dbReference>
<dbReference type="Proteomes" id="UP001174210">
    <property type="component" value="Unassembled WGS sequence"/>
</dbReference>
<name>A0ABT8IYE1_9MICO</name>
<dbReference type="RefSeq" id="WP_301219137.1">
    <property type="nucleotide sequence ID" value="NZ_JAROCB010000003.1"/>
</dbReference>
<protein>
    <submittedName>
        <fullName evidence="1">DUF6098 family protein</fullName>
    </submittedName>
</protein>
<accession>A0ABT8IYE1</accession>
<evidence type="ECO:0000313" key="1">
    <source>
        <dbReference type="EMBL" id="MDN4597836.1"/>
    </source>
</evidence>
<keyword evidence="2" id="KW-1185">Reference proteome</keyword>
<comment type="caution">
    <text evidence="1">The sequence shown here is derived from an EMBL/GenBank/DDBJ whole genome shotgun (WGS) entry which is preliminary data.</text>
</comment>
<evidence type="ECO:0000313" key="2">
    <source>
        <dbReference type="Proteomes" id="UP001174210"/>
    </source>
</evidence>
<reference evidence="1" key="1">
    <citation type="submission" date="2023-03" db="EMBL/GenBank/DDBJ databases">
        <title>MT1 and MT2 Draft Genomes of Novel Species.</title>
        <authorList>
            <person name="Venkateswaran K."/>
        </authorList>
    </citation>
    <scope>NUCLEOTIDE SEQUENCE</scope>
    <source>
        <strain evidence="1">F6_8S_P_1A</strain>
    </source>
</reference>
<gene>
    <name evidence="1" type="ORF">P5G59_11845</name>
</gene>
<organism evidence="1 2">
    <name type="scientific">Leifsonia virtsii</name>
    <dbReference type="NCBI Taxonomy" id="3035915"/>
    <lineage>
        <taxon>Bacteria</taxon>
        <taxon>Bacillati</taxon>
        <taxon>Actinomycetota</taxon>
        <taxon>Actinomycetes</taxon>
        <taxon>Micrococcales</taxon>
        <taxon>Microbacteriaceae</taxon>
        <taxon>Leifsonia</taxon>
    </lineage>
</organism>
<sequence>MLYQLFEVERLLDDGAGLYVRFSAGYAADVEAGSVDAESGLPLPGLAAHPLDPEPWWTLPRGEWIARQLTRLPAPRHAPVDGARQERFAWLLRGRRAGTGPEGEALVADVEVVGRLAECLIEQADQVWGARFDAVLGRREAEQVAVAHA</sequence>
<proteinExistence type="predicted"/>
<dbReference type="EMBL" id="JAROCB010000003">
    <property type="protein sequence ID" value="MDN4597836.1"/>
    <property type="molecule type" value="Genomic_DNA"/>
</dbReference>